<dbReference type="InterPro" id="IPR002347">
    <property type="entry name" value="SDR_fam"/>
</dbReference>
<dbReference type="PANTHER" id="PTHR24321">
    <property type="entry name" value="DEHYDROGENASES, SHORT CHAIN"/>
    <property type="match status" value="1"/>
</dbReference>
<dbReference type="EMBL" id="JXST01000002">
    <property type="protein sequence ID" value="KIU18593.1"/>
    <property type="molecule type" value="Genomic_DNA"/>
</dbReference>
<evidence type="ECO:0000256" key="2">
    <source>
        <dbReference type="ARBA" id="ARBA00023002"/>
    </source>
</evidence>
<dbReference type="PATRIC" id="fig|280871.6.peg.378"/>
<dbReference type="InterPro" id="IPR036291">
    <property type="entry name" value="NAD(P)-bd_dom_sf"/>
</dbReference>
<keyword evidence="4" id="KW-1185">Reference proteome</keyword>
<dbReference type="STRING" id="280871.TL10_01850"/>
<dbReference type="PRINTS" id="PR00080">
    <property type="entry name" value="SDRFAMILY"/>
</dbReference>
<dbReference type="FunFam" id="3.40.50.720:FF:000084">
    <property type="entry name" value="Short-chain dehydrogenase reductase"/>
    <property type="match status" value="1"/>
</dbReference>
<dbReference type="AlphaFoldDB" id="A0A0D1JAQ6"/>
<organism evidence="3 4">
    <name type="scientific">Mycolicibacterium llatzerense</name>
    <dbReference type="NCBI Taxonomy" id="280871"/>
    <lineage>
        <taxon>Bacteria</taxon>
        <taxon>Bacillati</taxon>
        <taxon>Actinomycetota</taxon>
        <taxon>Actinomycetes</taxon>
        <taxon>Mycobacteriales</taxon>
        <taxon>Mycobacteriaceae</taxon>
        <taxon>Mycolicibacterium</taxon>
    </lineage>
</organism>
<proteinExistence type="inferred from homology"/>
<accession>A0A0D1JAQ6</accession>
<gene>
    <name evidence="3" type="ORF">TL10_01850</name>
</gene>
<dbReference type="Proteomes" id="UP000032221">
    <property type="component" value="Unassembled WGS sequence"/>
</dbReference>
<protein>
    <submittedName>
        <fullName evidence="3">Short-chain dehydrogenase</fullName>
    </submittedName>
</protein>
<evidence type="ECO:0000313" key="4">
    <source>
        <dbReference type="Proteomes" id="UP000032221"/>
    </source>
</evidence>
<dbReference type="OrthoDB" id="7064009at2"/>
<comment type="caution">
    <text evidence="3">The sequence shown here is derived from an EMBL/GenBank/DDBJ whole genome shotgun (WGS) entry which is preliminary data.</text>
</comment>
<dbReference type="Pfam" id="PF13561">
    <property type="entry name" value="adh_short_C2"/>
    <property type="match status" value="1"/>
</dbReference>
<dbReference type="SUPFAM" id="SSF51735">
    <property type="entry name" value="NAD(P)-binding Rossmann-fold domains"/>
    <property type="match status" value="1"/>
</dbReference>
<dbReference type="InterPro" id="IPR020904">
    <property type="entry name" value="Sc_DH/Rdtase_CS"/>
</dbReference>
<sequence length="245" mass="24416">MSGVVVTGGASGIGLASAKALIADGRAVSLFDISPQVVAVAESLGAHGVVVDVSDTDSMAAAVEQAAAAMDGIDGLVHAAGRVLPEPVGMFTVESWDAVVDVNLRAQALLSQLLLPHFEKALAAGASPAIVGISSIEGLVGNPFIPAYCASKAGLLGLTRSMAGQLGPLGIRVNAVCPGFIETPMLADALAVPEVKTAFVSAAPLGRLGQPEEIGAAVAFLMSPKASFITGTQIVVDGGVTSRHA</sequence>
<evidence type="ECO:0000313" key="3">
    <source>
        <dbReference type="EMBL" id="KIU18593.1"/>
    </source>
</evidence>
<dbReference type="PRINTS" id="PR00081">
    <property type="entry name" value="GDHRDH"/>
</dbReference>
<comment type="similarity">
    <text evidence="1">Belongs to the short-chain dehydrogenases/reductases (SDR) family.</text>
</comment>
<keyword evidence="2" id="KW-0560">Oxidoreductase</keyword>
<reference evidence="3 4" key="1">
    <citation type="submission" date="2015-01" db="EMBL/GenBank/DDBJ databases">
        <title>Genome sequence of Mycobacterium llatzerense and Mycobacterium immunogenum recovered from brain abscess.</title>
        <authorList>
            <person name="Greninger A.L."/>
            <person name="Langelier C."/>
            <person name="Cunningham G."/>
            <person name="Chiu C.Y."/>
            <person name="Miller S."/>
        </authorList>
    </citation>
    <scope>NUCLEOTIDE SEQUENCE [LARGE SCALE GENOMIC DNA]</scope>
    <source>
        <strain evidence="3 4">CLUC14</strain>
    </source>
</reference>
<dbReference type="PROSITE" id="PS00061">
    <property type="entry name" value="ADH_SHORT"/>
    <property type="match status" value="1"/>
</dbReference>
<evidence type="ECO:0000256" key="1">
    <source>
        <dbReference type="ARBA" id="ARBA00006484"/>
    </source>
</evidence>
<dbReference type="Gene3D" id="3.40.50.720">
    <property type="entry name" value="NAD(P)-binding Rossmann-like Domain"/>
    <property type="match status" value="1"/>
</dbReference>
<dbReference type="GO" id="GO:0016491">
    <property type="term" value="F:oxidoreductase activity"/>
    <property type="evidence" value="ECO:0007669"/>
    <property type="project" value="UniProtKB-KW"/>
</dbReference>
<dbReference type="PANTHER" id="PTHR24321:SF8">
    <property type="entry name" value="ESTRADIOL 17-BETA-DEHYDROGENASE 8-RELATED"/>
    <property type="match status" value="1"/>
</dbReference>
<dbReference type="RefSeq" id="WP_043984293.1">
    <property type="nucleotide sequence ID" value="NZ_JXST01000002.1"/>
</dbReference>
<name>A0A0D1JAQ6_9MYCO</name>